<feature type="domain" description="K Homology" evidence="8">
    <location>
        <begin position="226"/>
        <end position="293"/>
    </location>
</feature>
<dbReference type="CDD" id="cd22424">
    <property type="entry name" value="KH-I_MEX3_rpt2"/>
    <property type="match status" value="1"/>
</dbReference>
<dbReference type="SUPFAM" id="SSF54791">
    <property type="entry name" value="Eukaryotic type KH-domain (KH-domain type I)"/>
    <property type="match status" value="2"/>
</dbReference>
<dbReference type="GO" id="GO:0005737">
    <property type="term" value="C:cytoplasm"/>
    <property type="evidence" value="ECO:0007669"/>
    <property type="project" value="UniProtKB-SubCell"/>
</dbReference>
<reference evidence="9 10" key="1">
    <citation type="journal article" date="2019" name="Mol. Ecol. Resour.">
        <title>Chromosome-level genome assembly of Triplophysa tibetana, a fish adapted to the harsh high-altitude environment of the Tibetan Plateau.</title>
        <authorList>
            <person name="Yang X."/>
            <person name="Liu H."/>
            <person name="Ma Z."/>
            <person name="Zou Y."/>
            <person name="Zou M."/>
            <person name="Mao Y."/>
            <person name="Li X."/>
            <person name="Wang H."/>
            <person name="Chen T."/>
            <person name="Wang W."/>
            <person name="Yang R."/>
        </authorList>
    </citation>
    <scope>NUCLEOTIDE SEQUENCE [LARGE SCALE GENOMIC DNA]</scope>
    <source>
        <strain evidence="9">TTIB1903HZAU</strain>
        <tissue evidence="9">Muscle</tissue>
    </source>
</reference>
<dbReference type="InterPro" id="IPR036612">
    <property type="entry name" value="KH_dom_type_1_sf"/>
</dbReference>
<comment type="caution">
    <text evidence="9">The sequence shown here is derived from an EMBL/GenBank/DDBJ whole genome shotgun (WGS) entry which is preliminary data.</text>
</comment>
<evidence type="ECO:0000256" key="1">
    <source>
        <dbReference type="ARBA" id="ARBA00004123"/>
    </source>
</evidence>
<dbReference type="CDD" id="cd22423">
    <property type="entry name" value="KH-I_MEX3_rpt1"/>
    <property type="match status" value="1"/>
</dbReference>
<comment type="subcellular location">
    <subcellularLocation>
        <location evidence="2">Cytoplasm</location>
    </subcellularLocation>
    <subcellularLocation>
        <location evidence="1">Nucleus</location>
    </subcellularLocation>
</comment>
<dbReference type="GO" id="GO:0005634">
    <property type="term" value="C:nucleus"/>
    <property type="evidence" value="ECO:0007669"/>
    <property type="project" value="UniProtKB-SubCell"/>
</dbReference>
<keyword evidence="4" id="KW-0677">Repeat</keyword>
<feature type="compositionally biased region" description="Low complexity" evidence="7">
    <location>
        <begin position="351"/>
        <end position="367"/>
    </location>
</feature>
<dbReference type="InterPro" id="IPR004087">
    <property type="entry name" value="KH_dom"/>
</dbReference>
<dbReference type="OrthoDB" id="427410at2759"/>
<gene>
    <name evidence="9" type="ORF">E1301_Tti022037</name>
</gene>
<proteinExistence type="predicted"/>
<sequence length="519" mass="55536">MPSNTAQLLESDDTEPDLPVPVRNLSGLSLMDDDSLSEPRDVSHLGVLGAVLDLRPLCHPGSDEENINNNLIRHDCDLEQLRIRAVPPELTGMEVSGPGRLFQDGPAEVDWRMMMMLDDGERCALNTRRKSVNTTECVVVPTSEHVAEIVGRQGCKIKALRAKTNTYIKTPVRGEEPVFVVTGRKEDVAMAKREILSAAEHFSLIRASRNKVASGVGPNSVPCHPGQTSIQVRVPYRMVGLVVGPKGATIKRIQQQTHTYIVTPSREKEPVFEVTGMPENVDRAREEIEAHIAVRTAGSVDFTVEEDDFHYNGTDVGFELGSNGSWLFSSSASRTANANFQVNGAGYRNDSSSSLGSNSSESFYSSGGMADLSPGSGGCTFWFGDTQLPVGSDDSAGSTNQHQAAWNALERGGASLPTTPRLSPSLLTRLSPSLPEALDHPLARLVQENSQSLPAFGPVFSPSSDSAGSGSPPSTRSYTKHSQVPACNRCGGGDGVAALVLGGQNLLRPECSNSILQST</sequence>
<dbReference type="EMBL" id="SOYY01000009">
    <property type="protein sequence ID" value="KAA0717461.1"/>
    <property type="molecule type" value="Genomic_DNA"/>
</dbReference>
<accession>A0A5A9P8G3</accession>
<evidence type="ECO:0000256" key="2">
    <source>
        <dbReference type="ARBA" id="ARBA00004496"/>
    </source>
</evidence>
<evidence type="ECO:0000256" key="5">
    <source>
        <dbReference type="ARBA" id="ARBA00023242"/>
    </source>
</evidence>
<feature type="region of interest" description="Disordered" evidence="7">
    <location>
        <begin position="454"/>
        <end position="483"/>
    </location>
</feature>
<evidence type="ECO:0000313" key="10">
    <source>
        <dbReference type="Proteomes" id="UP000324632"/>
    </source>
</evidence>
<evidence type="ECO:0000256" key="3">
    <source>
        <dbReference type="ARBA" id="ARBA00022490"/>
    </source>
</evidence>
<evidence type="ECO:0000259" key="8">
    <source>
        <dbReference type="SMART" id="SM00322"/>
    </source>
</evidence>
<dbReference type="AlphaFoldDB" id="A0A5A9P8G3"/>
<dbReference type="Pfam" id="PF00013">
    <property type="entry name" value="KH_1"/>
    <property type="match status" value="2"/>
</dbReference>
<dbReference type="FunFam" id="3.30.1370.10:FF:000013">
    <property type="entry name" value="Mex-3 RNA-binding family member B"/>
    <property type="match status" value="1"/>
</dbReference>
<keyword evidence="10" id="KW-1185">Reference proteome</keyword>
<organism evidence="9 10">
    <name type="scientific">Triplophysa tibetana</name>
    <dbReference type="NCBI Taxonomy" id="1572043"/>
    <lineage>
        <taxon>Eukaryota</taxon>
        <taxon>Metazoa</taxon>
        <taxon>Chordata</taxon>
        <taxon>Craniata</taxon>
        <taxon>Vertebrata</taxon>
        <taxon>Euteleostomi</taxon>
        <taxon>Actinopterygii</taxon>
        <taxon>Neopterygii</taxon>
        <taxon>Teleostei</taxon>
        <taxon>Ostariophysi</taxon>
        <taxon>Cypriniformes</taxon>
        <taxon>Nemacheilidae</taxon>
        <taxon>Triplophysa</taxon>
    </lineage>
</organism>
<feature type="domain" description="K Homology" evidence="8">
    <location>
        <begin position="132"/>
        <end position="200"/>
    </location>
</feature>
<dbReference type="InterPro" id="IPR047227">
    <property type="entry name" value="MEX3"/>
</dbReference>
<dbReference type="PROSITE" id="PS50084">
    <property type="entry name" value="KH_TYPE_1"/>
    <property type="match status" value="2"/>
</dbReference>
<dbReference type="Gene3D" id="3.30.1370.10">
    <property type="entry name" value="K Homology domain, type 1"/>
    <property type="match status" value="2"/>
</dbReference>
<feature type="compositionally biased region" description="Low complexity" evidence="7">
    <location>
        <begin position="461"/>
        <end position="474"/>
    </location>
</feature>
<name>A0A5A9P8G3_9TELE</name>
<dbReference type="GO" id="GO:0003723">
    <property type="term" value="F:RNA binding"/>
    <property type="evidence" value="ECO:0007669"/>
    <property type="project" value="UniProtKB-UniRule"/>
</dbReference>
<protein>
    <submittedName>
        <fullName evidence="9">RNA-binding E3 ubiquitin-protein ligase MEX3C</fullName>
    </submittedName>
</protein>
<dbReference type="InterPro" id="IPR004088">
    <property type="entry name" value="KH_dom_type_1"/>
</dbReference>
<evidence type="ECO:0000256" key="6">
    <source>
        <dbReference type="PROSITE-ProRule" id="PRU00117"/>
    </source>
</evidence>
<dbReference type="InterPro" id="IPR047228">
    <property type="entry name" value="KH-I_MEX3_rpt1"/>
</dbReference>
<keyword evidence="6" id="KW-0694">RNA-binding</keyword>
<evidence type="ECO:0000313" key="9">
    <source>
        <dbReference type="EMBL" id="KAA0717461.1"/>
    </source>
</evidence>
<dbReference type="PANTHER" id="PTHR23285:SF8">
    <property type="entry name" value="RNA-BINDING E3 UBIQUITIN-PROTEIN LIGASE MEX3C"/>
    <property type="match status" value="1"/>
</dbReference>
<evidence type="ECO:0000256" key="7">
    <source>
        <dbReference type="SAM" id="MobiDB-lite"/>
    </source>
</evidence>
<feature type="region of interest" description="Disordered" evidence="7">
    <location>
        <begin position="1"/>
        <end position="20"/>
    </location>
</feature>
<dbReference type="Proteomes" id="UP000324632">
    <property type="component" value="Chromosome 9"/>
</dbReference>
<dbReference type="FunFam" id="3.30.1370.10:FF:000012">
    <property type="entry name" value="Mex-3 RNA-binding family member D"/>
    <property type="match status" value="1"/>
</dbReference>
<keyword evidence="3" id="KW-0963">Cytoplasm</keyword>
<keyword evidence="5" id="KW-0539">Nucleus</keyword>
<feature type="region of interest" description="Disordered" evidence="7">
    <location>
        <begin position="347"/>
        <end position="367"/>
    </location>
</feature>
<dbReference type="SMART" id="SM00322">
    <property type="entry name" value="KH"/>
    <property type="match status" value="2"/>
</dbReference>
<dbReference type="InterPro" id="IPR047226">
    <property type="entry name" value="KH-I_MEX3_rpt2"/>
</dbReference>
<evidence type="ECO:0000256" key="4">
    <source>
        <dbReference type="ARBA" id="ARBA00022737"/>
    </source>
</evidence>
<dbReference type="PANTHER" id="PTHR23285">
    <property type="entry name" value="RING FINGER AND KH DOMAIN CONTAINING PROTEIN 1"/>
    <property type="match status" value="1"/>
</dbReference>